<comment type="caution">
    <text evidence="2">The sequence shown here is derived from an EMBL/GenBank/DDBJ whole genome shotgun (WGS) entry which is preliminary data.</text>
</comment>
<keyword evidence="3" id="KW-1185">Reference proteome</keyword>
<accession>A0ABS1FXZ9</accession>
<sequence>MSPVTEETSEHKDPMKRNFTVADHGGGVVLKSIKLEEPLVKPEIKEAVVPVEQHISEHVKKTITTKLIEKLKKIRDELFN</sequence>
<name>A0ABS1FXZ9_9FLAO</name>
<evidence type="ECO:0000313" key="3">
    <source>
        <dbReference type="Proteomes" id="UP000628669"/>
    </source>
</evidence>
<evidence type="ECO:0000256" key="1">
    <source>
        <dbReference type="SAM" id="MobiDB-lite"/>
    </source>
</evidence>
<reference evidence="3" key="1">
    <citation type="submission" date="2021-01" db="EMBL/GenBank/DDBJ databases">
        <title>Genome public.</title>
        <authorList>
            <person name="Liu C."/>
            <person name="Sun Q."/>
        </authorList>
    </citation>
    <scope>NUCLEOTIDE SEQUENCE [LARGE SCALE GENOMIC DNA]</scope>
    <source>
        <strain evidence="3">YIM B02567</strain>
    </source>
</reference>
<dbReference type="Proteomes" id="UP000628669">
    <property type="component" value="Unassembled WGS sequence"/>
</dbReference>
<protein>
    <submittedName>
        <fullName evidence="2">Uncharacterized protein</fullName>
    </submittedName>
</protein>
<dbReference type="EMBL" id="JAENHK010000010">
    <property type="protein sequence ID" value="MBK1897326.1"/>
    <property type="molecule type" value="Genomic_DNA"/>
</dbReference>
<dbReference type="RefSeq" id="WP_200247433.1">
    <property type="nucleotide sequence ID" value="NZ_JAENHK010000010.1"/>
</dbReference>
<organism evidence="2 3">
    <name type="scientific">Chryseobacterium paridis</name>
    <dbReference type="NCBI Taxonomy" id="2800328"/>
    <lineage>
        <taxon>Bacteria</taxon>
        <taxon>Pseudomonadati</taxon>
        <taxon>Bacteroidota</taxon>
        <taxon>Flavobacteriia</taxon>
        <taxon>Flavobacteriales</taxon>
        <taxon>Weeksellaceae</taxon>
        <taxon>Chryseobacterium group</taxon>
        <taxon>Chryseobacterium</taxon>
    </lineage>
</organism>
<gene>
    <name evidence="2" type="ORF">JHL15_16295</name>
</gene>
<proteinExistence type="predicted"/>
<evidence type="ECO:0000313" key="2">
    <source>
        <dbReference type="EMBL" id="MBK1897326.1"/>
    </source>
</evidence>
<feature type="region of interest" description="Disordered" evidence="1">
    <location>
        <begin position="1"/>
        <end position="21"/>
    </location>
</feature>